<evidence type="ECO:0000313" key="3">
    <source>
        <dbReference type="EMBL" id="GGA81654.1"/>
    </source>
</evidence>
<dbReference type="InterPro" id="IPR013783">
    <property type="entry name" value="Ig-like_fold"/>
</dbReference>
<dbReference type="Gene3D" id="2.60.40.10">
    <property type="entry name" value="Immunoglobulins"/>
    <property type="match status" value="2"/>
</dbReference>
<reference evidence="3" key="1">
    <citation type="journal article" date="2014" name="Int. J. Syst. Evol. Microbiol.">
        <title>Complete genome sequence of Corynebacterium casei LMG S-19264T (=DSM 44701T), isolated from a smear-ripened cheese.</title>
        <authorList>
            <consortium name="US DOE Joint Genome Institute (JGI-PGF)"/>
            <person name="Walter F."/>
            <person name="Albersmeier A."/>
            <person name="Kalinowski J."/>
            <person name="Ruckert C."/>
        </authorList>
    </citation>
    <scope>NUCLEOTIDE SEQUENCE</scope>
    <source>
        <strain evidence="3">CGMCC 1.15448</strain>
    </source>
</reference>
<feature type="region of interest" description="Disordered" evidence="1">
    <location>
        <begin position="1"/>
        <end position="25"/>
    </location>
</feature>
<dbReference type="Pfam" id="PF18962">
    <property type="entry name" value="Por_Secre_tail"/>
    <property type="match status" value="1"/>
</dbReference>
<gene>
    <name evidence="3" type="ORF">GCM10011511_00740</name>
</gene>
<dbReference type="NCBIfam" id="TIGR04183">
    <property type="entry name" value="Por_Secre_tail"/>
    <property type="match status" value="1"/>
</dbReference>
<organism evidence="3 4">
    <name type="scientific">Puia dinghuensis</name>
    <dbReference type="NCBI Taxonomy" id="1792502"/>
    <lineage>
        <taxon>Bacteria</taxon>
        <taxon>Pseudomonadati</taxon>
        <taxon>Bacteroidota</taxon>
        <taxon>Chitinophagia</taxon>
        <taxon>Chitinophagales</taxon>
        <taxon>Chitinophagaceae</taxon>
        <taxon>Puia</taxon>
    </lineage>
</organism>
<sequence>MTDLTDSKPYTLNQSGQAAGFPSSNAFTNSTDATAGWQENKNVTNGNPSWVSVTFTGGSQVVRGYSISAMDYSGIGDQIAPTNWKFQAFNGFTWVTLDTRTGITFSAGQTRIFTTANNTAYSKYRLYITKTFSSTTTMGVAQIQLFQSVCLTGTVFQDGGNRDKVYNAATDAPLSSVTVSIVNETLGNVVASTTSNAAGVYTFTSAQVPSAGNFSVIVTPPAGKNFVTETTNLLNSTITLPSPEEESSSGAVLFDYYQNQQATFQAATNRMLFPGGNLDFGLMNATPAAALACGGTGSVGTNLITVANNGTFGTASGTWTTLHPHQRAFTVATSSLYSSIPAANTTYTFSNAQANPGSNNSGVLFNDGYYAVTSYLGTLSDLTDQPYMSSLVNTYIGTGWRKTFGATTGDMYDQFLAVNGPASTVTPFFQQSGIALTGGTGYSLSFFGKAANSYAQVVALGNISDAPVVATVTDNSGTVIASSSITLYAPSAYTQDRPETPWQFGNMSFVAPATGGPFTVSLTASSSALAGNDFYIDNITLTPCSFAVVLPLSITAFTATPDEAGNVRLAWNIANPETGTTVVEYSNNGSHFEPIATLSVQTGVNGYQYLHMHPDQQYNYYRLKMVNADGNIFYSDVQLVTFNGNTGNIVLYPNPAANVVYISGTVDISSIVVTNAAGQTILSKQTNHESNLSLNTSTWKQGCYFIKLIGRESTFLQRLVIAR</sequence>
<dbReference type="Proteomes" id="UP000607559">
    <property type="component" value="Unassembled WGS sequence"/>
</dbReference>
<reference evidence="3" key="2">
    <citation type="submission" date="2020-09" db="EMBL/GenBank/DDBJ databases">
        <authorList>
            <person name="Sun Q."/>
            <person name="Zhou Y."/>
        </authorList>
    </citation>
    <scope>NUCLEOTIDE SEQUENCE</scope>
    <source>
        <strain evidence="3">CGMCC 1.15448</strain>
    </source>
</reference>
<dbReference type="Gene3D" id="2.60.120.260">
    <property type="entry name" value="Galactose-binding domain-like"/>
    <property type="match status" value="1"/>
</dbReference>
<feature type="compositionally biased region" description="Polar residues" evidence="1">
    <location>
        <begin position="8"/>
        <end position="25"/>
    </location>
</feature>
<proteinExistence type="predicted"/>
<protein>
    <recommendedName>
        <fullName evidence="2">Secretion system C-terminal sorting domain-containing protein</fullName>
    </recommendedName>
</protein>
<evidence type="ECO:0000313" key="4">
    <source>
        <dbReference type="Proteomes" id="UP000607559"/>
    </source>
</evidence>
<dbReference type="EMBL" id="BMJC01000001">
    <property type="protein sequence ID" value="GGA81654.1"/>
    <property type="molecule type" value="Genomic_DNA"/>
</dbReference>
<feature type="domain" description="Secretion system C-terminal sorting" evidence="2">
    <location>
        <begin position="651"/>
        <end position="721"/>
    </location>
</feature>
<name>A0A8J2U6E0_9BACT</name>
<evidence type="ECO:0000256" key="1">
    <source>
        <dbReference type="SAM" id="MobiDB-lite"/>
    </source>
</evidence>
<dbReference type="InterPro" id="IPR026444">
    <property type="entry name" value="Secre_tail"/>
</dbReference>
<keyword evidence="4" id="KW-1185">Reference proteome</keyword>
<comment type="caution">
    <text evidence="3">The sequence shown here is derived from an EMBL/GenBank/DDBJ whole genome shotgun (WGS) entry which is preliminary data.</text>
</comment>
<dbReference type="AlphaFoldDB" id="A0A8J2U6E0"/>
<dbReference type="SUPFAM" id="SSF49478">
    <property type="entry name" value="Cna protein B-type domain"/>
    <property type="match status" value="1"/>
</dbReference>
<evidence type="ECO:0000259" key="2">
    <source>
        <dbReference type="Pfam" id="PF18962"/>
    </source>
</evidence>
<accession>A0A8J2U6E0</accession>